<accession>A0A8B5YEF4</accession>
<dbReference type="AlphaFoldDB" id="A0A8B5YEF4"/>
<dbReference type="EMBL" id="NILC01000021">
    <property type="protein sequence ID" value="TWL28901.1"/>
    <property type="molecule type" value="Genomic_DNA"/>
</dbReference>
<evidence type="ECO:0000313" key="2">
    <source>
        <dbReference type="Proteomes" id="UP000435910"/>
    </source>
</evidence>
<sequence>MQFGDICPAEFPDEHQSDIHGKGAPSIRRLMRLNKFNLLKEPWVMNIVA</sequence>
<proteinExistence type="predicted"/>
<comment type="caution">
    <text evidence="1">The sequence shown here is derived from an EMBL/GenBank/DDBJ whole genome shotgun (WGS) entry which is preliminary data.</text>
</comment>
<name>A0A8B5YEF4_BACLI</name>
<dbReference type="Proteomes" id="UP000435910">
    <property type="component" value="Unassembled WGS sequence"/>
</dbReference>
<gene>
    <name evidence="1" type="ORF">CHCC16736_3503</name>
</gene>
<evidence type="ECO:0000313" key="1">
    <source>
        <dbReference type="EMBL" id="TWL28901.1"/>
    </source>
</evidence>
<organism evidence="1 2">
    <name type="scientific">Bacillus licheniformis</name>
    <dbReference type="NCBI Taxonomy" id="1402"/>
    <lineage>
        <taxon>Bacteria</taxon>
        <taxon>Bacillati</taxon>
        <taxon>Bacillota</taxon>
        <taxon>Bacilli</taxon>
        <taxon>Bacillales</taxon>
        <taxon>Bacillaceae</taxon>
        <taxon>Bacillus</taxon>
    </lineage>
</organism>
<protein>
    <submittedName>
        <fullName evidence="1">Uncharacterized protein</fullName>
    </submittedName>
</protein>
<reference evidence="1 2" key="1">
    <citation type="submission" date="2019-06" db="EMBL/GenBank/DDBJ databases">
        <title>Genome sequence analysis of &gt;100 Bacillus licheniformis strains suggests intrinsic resistance to this species.</title>
        <authorList>
            <person name="Wels M."/>
            <person name="Siezen R.J."/>
            <person name="Johansen E."/>
            <person name="Stuer-Lauridsen B."/>
            <person name="Bjerre K."/>
            <person name="Nielsen B.K.K."/>
        </authorList>
    </citation>
    <scope>NUCLEOTIDE SEQUENCE [LARGE SCALE GENOMIC DNA]</scope>
    <source>
        <strain evidence="1 2">BAC-16736</strain>
    </source>
</reference>